<keyword evidence="1" id="KW-0805">Transcription regulation</keyword>
<dbReference type="InterPro" id="IPR009057">
    <property type="entry name" value="Homeodomain-like_sf"/>
</dbReference>
<evidence type="ECO:0000313" key="5">
    <source>
        <dbReference type="EMBL" id="MCB5364670.1"/>
    </source>
</evidence>
<keyword evidence="3" id="KW-0804">Transcription</keyword>
<proteinExistence type="predicted"/>
<organism evidence="5 6">
    <name type="scientific">Mesopusillimonas faecipullorum</name>
    <dbReference type="NCBI Taxonomy" id="2755040"/>
    <lineage>
        <taxon>Bacteria</taxon>
        <taxon>Pseudomonadati</taxon>
        <taxon>Pseudomonadota</taxon>
        <taxon>Betaproteobacteria</taxon>
        <taxon>Burkholderiales</taxon>
        <taxon>Alcaligenaceae</taxon>
        <taxon>Mesopusillimonas</taxon>
    </lineage>
</organism>
<evidence type="ECO:0000256" key="1">
    <source>
        <dbReference type="ARBA" id="ARBA00023015"/>
    </source>
</evidence>
<dbReference type="InterPro" id="IPR018060">
    <property type="entry name" value="HTH_AraC"/>
</dbReference>
<dbReference type="PROSITE" id="PS01124">
    <property type="entry name" value="HTH_ARAC_FAMILY_2"/>
    <property type="match status" value="1"/>
</dbReference>
<dbReference type="InterPro" id="IPR035418">
    <property type="entry name" value="AraC-bd_2"/>
</dbReference>
<dbReference type="InterPro" id="IPR050204">
    <property type="entry name" value="AraC_XylS_family_regulators"/>
</dbReference>
<dbReference type="PANTHER" id="PTHR46796:SF12">
    <property type="entry name" value="HTH-TYPE DNA-BINDING TRANSCRIPTIONAL ACTIVATOR EUTR"/>
    <property type="match status" value="1"/>
</dbReference>
<gene>
    <name evidence="5" type="ORF">H0484_13015</name>
</gene>
<dbReference type="Gene3D" id="1.10.10.60">
    <property type="entry name" value="Homeodomain-like"/>
    <property type="match status" value="1"/>
</dbReference>
<dbReference type="EMBL" id="JACDXW010000007">
    <property type="protein sequence ID" value="MCB5364670.1"/>
    <property type="molecule type" value="Genomic_DNA"/>
</dbReference>
<reference evidence="5 6" key="1">
    <citation type="submission" date="2020-07" db="EMBL/GenBank/DDBJ databases">
        <title>Pusillimonas sp. nov., isolated from poultry manure in Taiwan.</title>
        <authorList>
            <person name="Lin S.-Y."/>
            <person name="Tang Y.-S."/>
            <person name="Young C.-C."/>
        </authorList>
    </citation>
    <scope>NUCLEOTIDE SEQUENCE [LARGE SCALE GENOMIC DNA]</scope>
    <source>
        <strain evidence="5 6">CC-YST705</strain>
    </source>
</reference>
<evidence type="ECO:0000256" key="2">
    <source>
        <dbReference type="ARBA" id="ARBA00023125"/>
    </source>
</evidence>
<comment type="caution">
    <text evidence="5">The sequence shown here is derived from an EMBL/GenBank/DDBJ whole genome shotgun (WGS) entry which is preliminary data.</text>
</comment>
<dbReference type="RefSeq" id="WP_226955082.1">
    <property type="nucleotide sequence ID" value="NZ_JACDXW010000007.1"/>
</dbReference>
<evidence type="ECO:0000313" key="6">
    <source>
        <dbReference type="Proteomes" id="UP000776983"/>
    </source>
</evidence>
<evidence type="ECO:0000259" key="4">
    <source>
        <dbReference type="PROSITE" id="PS01124"/>
    </source>
</evidence>
<dbReference type="Pfam" id="PF14525">
    <property type="entry name" value="AraC_binding_2"/>
    <property type="match status" value="1"/>
</dbReference>
<accession>A0ABS8CF40</accession>
<dbReference type="PROSITE" id="PS00041">
    <property type="entry name" value="HTH_ARAC_FAMILY_1"/>
    <property type="match status" value="1"/>
</dbReference>
<dbReference type="InterPro" id="IPR018062">
    <property type="entry name" value="HTH_AraC-typ_CS"/>
</dbReference>
<protein>
    <submittedName>
        <fullName evidence="5">Helix-turn-helix domain-containing protein</fullName>
    </submittedName>
</protein>
<keyword evidence="2" id="KW-0238">DNA-binding</keyword>
<sequence>MSTLLQHYAQLQSQDLRYVREHVSEVLCPHRLSLAGGGQSLETALFYRQGDSLGFGRLSYGAQVTIEPEPFQNFYLLQVPIRGKEEIHLHQGMYASNAQAASLLSPNQVFSMSHSEEADKLFVRIARQGLEAHYRQYFGQTHRGVLEFFPIIRFDEPKGQTLWRLLCWQFNEASEGLMLDSPSMRACVEETLMTALLELLAHNQPLRDERRQAAPAAIRRAIEYMEAHVTEPLVASDIAKYAGLSTRSLYAGFRAGLGQTPMVYLKSLRLKGVRQALLEAAGGSASVTDLAMAWGFGHLGQFAADYRAQFGELPSQTLQGGARRLRSGATHN</sequence>
<dbReference type="SUPFAM" id="SSF46689">
    <property type="entry name" value="Homeodomain-like"/>
    <property type="match status" value="1"/>
</dbReference>
<feature type="domain" description="HTH araC/xylS-type" evidence="4">
    <location>
        <begin position="219"/>
        <end position="320"/>
    </location>
</feature>
<dbReference type="PANTHER" id="PTHR46796">
    <property type="entry name" value="HTH-TYPE TRANSCRIPTIONAL ACTIVATOR RHAS-RELATED"/>
    <property type="match status" value="1"/>
</dbReference>
<dbReference type="Proteomes" id="UP000776983">
    <property type="component" value="Unassembled WGS sequence"/>
</dbReference>
<dbReference type="SMART" id="SM00342">
    <property type="entry name" value="HTH_ARAC"/>
    <property type="match status" value="1"/>
</dbReference>
<name>A0ABS8CF40_9BURK</name>
<evidence type="ECO:0000256" key="3">
    <source>
        <dbReference type="ARBA" id="ARBA00023163"/>
    </source>
</evidence>
<dbReference type="Pfam" id="PF12833">
    <property type="entry name" value="HTH_18"/>
    <property type="match status" value="1"/>
</dbReference>
<keyword evidence="6" id="KW-1185">Reference proteome</keyword>